<dbReference type="AlphaFoldDB" id="A0A0V0HYV2"/>
<evidence type="ECO:0000313" key="1">
    <source>
        <dbReference type="EMBL" id="JAP25065.1"/>
    </source>
</evidence>
<feature type="non-terminal residue" evidence="1">
    <location>
        <position position="102"/>
    </location>
</feature>
<accession>A0A0V0HYV2</accession>
<dbReference type="EMBL" id="GEDG01013692">
    <property type="protein sequence ID" value="JAP25065.1"/>
    <property type="molecule type" value="Transcribed_RNA"/>
</dbReference>
<proteinExistence type="predicted"/>
<reference evidence="1" key="1">
    <citation type="submission" date="2015-12" db="EMBL/GenBank/DDBJ databases">
        <title>Gene expression during late stages of embryo sac development: a critical building block for successful pollen-pistil interactions.</title>
        <authorList>
            <person name="Liu Y."/>
            <person name="Joly V."/>
            <person name="Sabar M."/>
            <person name="Matton D.P."/>
        </authorList>
    </citation>
    <scope>NUCLEOTIDE SEQUENCE</scope>
</reference>
<organism evidence="1">
    <name type="scientific">Solanum chacoense</name>
    <name type="common">Chaco potato</name>
    <dbReference type="NCBI Taxonomy" id="4108"/>
    <lineage>
        <taxon>Eukaryota</taxon>
        <taxon>Viridiplantae</taxon>
        <taxon>Streptophyta</taxon>
        <taxon>Embryophyta</taxon>
        <taxon>Tracheophyta</taxon>
        <taxon>Spermatophyta</taxon>
        <taxon>Magnoliopsida</taxon>
        <taxon>eudicotyledons</taxon>
        <taxon>Gunneridae</taxon>
        <taxon>Pentapetalae</taxon>
        <taxon>asterids</taxon>
        <taxon>lamiids</taxon>
        <taxon>Solanales</taxon>
        <taxon>Solanaceae</taxon>
        <taxon>Solanoideae</taxon>
        <taxon>Solaneae</taxon>
        <taxon>Solanum</taxon>
    </lineage>
</organism>
<protein>
    <submittedName>
        <fullName evidence="1">Putative ovule protein</fullName>
    </submittedName>
</protein>
<name>A0A0V0HYV2_SOLCH</name>
<sequence>MKGCCGIIFVIPSPFCSLHICYLKTNCLSLTGYRIEKCSADLINLQQNIVDTPLNLIYSFSASHTNYLVMYSVEICMNYFVQSSLFPPRQNTINMLLLSVYS</sequence>